<protein>
    <submittedName>
        <fullName evidence="2">OSJNBa0022F16.4 protein</fullName>
    </submittedName>
</protein>
<proteinExistence type="predicted"/>
<name>Q7F9K7_ORYSJ</name>
<evidence type="ECO:0000313" key="2">
    <source>
        <dbReference type="EMBL" id="CAE05380.1"/>
    </source>
</evidence>
<feature type="region of interest" description="Disordered" evidence="1">
    <location>
        <begin position="1"/>
        <end position="23"/>
    </location>
</feature>
<dbReference type="Proteomes" id="UP000000763">
    <property type="component" value="Chromosome 4"/>
</dbReference>
<evidence type="ECO:0000256" key="1">
    <source>
        <dbReference type="SAM" id="MobiDB-lite"/>
    </source>
</evidence>
<reference evidence="3" key="2">
    <citation type="journal article" date="2008" name="Nucleic Acids Res.">
        <title>The rice annotation project database (RAP-DB): 2008 update.</title>
        <authorList>
            <consortium name="The rice annotation project (RAP)"/>
        </authorList>
    </citation>
    <scope>GENOME REANNOTATION</scope>
    <source>
        <strain evidence="3">cv. Nipponbare</strain>
    </source>
</reference>
<gene>
    <name evidence="2" type="primary">OSJNBa0022F16.4</name>
</gene>
<evidence type="ECO:0000313" key="3">
    <source>
        <dbReference type="Proteomes" id="UP000000763"/>
    </source>
</evidence>
<accession>Q7F9K7</accession>
<organism evidence="2 3">
    <name type="scientific">Oryza sativa subsp. japonica</name>
    <name type="common">Rice</name>
    <dbReference type="NCBI Taxonomy" id="39947"/>
    <lineage>
        <taxon>Eukaryota</taxon>
        <taxon>Viridiplantae</taxon>
        <taxon>Streptophyta</taxon>
        <taxon>Embryophyta</taxon>
        <taxon>Tracheophyta</taxon>
        <taxon>Spermatophyta</taxon>
        <taxon>Magnoliopsida</taxon>
        <taxon>Liliopsida</taxon>
        <taxon>Poales</taxon>
        <taxon>Poaceae</taxon>
        <taxon>BOP clade</taxon>
        <taxon>Oryzoideae</taxon>
        <taxon>Oryzeae</taxon>
        <taxon>Oryzinae</taxon>
        <taxon>Oryza</taxon>
        <taxon>Oryza sativa</taxon>
    </lineage>
</organism>
<sequence length="186" mass="19269">MSLRNTNRGENYTRTSKLSAAAHPTPNSLCSVMGLGPPDGEIIWQTPSTKGPISGREVKSAETNWGAIATAWPSRWRLAEGNVTAPPAPEAFAVASCNAWSEATALAEVLPPVGASASLAGSGDRSLFCGGGCRGADEVGIPSEDVSLSEKPPATCTTPFFFLWAAAPAFDDEPVMVSNALALAMF</sequence>
<dbReference type="AlphaFoldDB" id="Q7F9K7"/>
<reference evidence="3" key="1">
    <citation type="journal article" date="2005" name="Nature">
        <title>The map-based sequence of the rice genome.</title>
        <authorList>
            <consortium name="International rice genome sequencing project (IRGSP)"/>
            <person name="Matsumoto T."/>
            <person name="Wu J."/>
            <person name="Kanamori H."/>
            <person name="Katayose Y."/>
            <person name="Fujisawa M."/>
            <person name="Namiki N."/>
            <person name="Mizuno H."/>
            <person name="Yamamoto K."/>
            <person name="Antonio B.A."/>
            <person name="Baba T."/>
            <person name="Sakata K."/>
            <person name="Nagamura Y."/>
            <person name="Aoki H."/>
            <person name="Arikawa K."/>
            <person name="Arita K."/>
            <person name="Bito T."/>
            <person name="Chiden Y."/>
            <person name="Fujitsuka N."/>
            <person name="Fukunaka R."/>
            <person name="Hamada M."/>
            <person name="Harada C."/>
            <person name="Hayashi A."/>
            <person name="Hijishita S."/>
            <person name="Honda M."/>
            <person name="Hosokawa S."/>
            <person name="Ichikawa Y."/>
            <person name="Idonuma A."/>
            <person name="Iijima M."/>
            <person name="Ikeda M."/>
            <person name="Ikeno M."/>
            <person name="Ito K."/>
            <person name="Ito S."/>
            <person name="Ito T."/>
            <person name="Ito Y."/>
            <person name="Ito Y."/>
            <person name="Iwabuchi A."/>
            <person name="Kamiya K."/>
            <person name="Karasawa W."/>
            <person name="Kurita K."/>
            <person name="Katagiri S."/>
            <person name="Kikuta A."/>
            <person name="Kobayashi H."/>
            <person name="Kobayashi N."/>
            <person name="Machita K."/>
            <person name="Maehara T."/>
            <person name="Masukawa M."/>
            <person name="Mizubayashi T."/>
            <person name="Mukai Y."/>
            <person name="Nagasaki H."/>
            <person name="Nagata Y."/>
            <person name="Naito S."/>
            <person name="Nakashima M."/>
            <person name="Nakama Y."/>
            <person name="Nakamichi Y."/>
            <person name="Nakamura M."/>
            <person name="Meguro A."/>
            <person name="Negishi M."/>
            <person name="Ohta I."/>
            <person name="Ohta T."/>
            <person name="Okamoto M."/>
            <person name="Ono N."/>
            <person name="Saji S."/>
            <person name="Sakaguchi M."/>
            <person name="Sakai K."/>
            <person name="Shibata M."/>
            <person name="Shimokawa T."/>
            <person name="Song J."/>
            <person name="Takazaki Y."/>
            <person name="Terasawa K."/>
            <person name="Tsugane M."/>
            <person name="Tsuji K."/>
            <person name="Ueda S."/>
            <person name="Waki K."/>
            <person name="Yamagata H."/>
            <person name="Yamamoto M."/>
            <person name="Yamamoto S."/>
            <person name="Yamane H."/>
            <person name="Yoshiki S."/>
            <person name="Yoshihara R."/>
            <person name="Yukawa K."/>
            <person name="Zhong H."/>
            <person name="Yano M."/>
            <person name="Yuan Q."/>
            <person name="Ouyang S."/>
            <person name="Liu J."/>
            <person name="Jones K.M."/>
            <person name="Gansberger K."/>
            <person name="Moffat K."/>
            <person name="Hill J."/>
            <person name="Bera J."/>
            <person name="Fadrosh D."/>
            <person name="Jin S."/>
            <person name="Johri S."/>
            <person name="Kim M."/>
            <person name="Overton L."/>
            <person name="Reardon M."/>
            <person name="Tsitrin T."/>
            <person name="Vuong H."/>
            <person name="Weaver B."/>
            <person name="Ciecko A."/>
            <person name="Tallon L."/>
            <person name="Jackson J."/>
            <person name="Pai G."/>
            <person name="Aken S.V."/>
            <person name="Utterback T."/>
            <person name="Reidmuller S."/>
            <person name="Feldblyum T."/>
            <person name="Hsiao J."/>
            <person name="Zismann V."/>
            <person name="Iobst S."/>
            <person name="de Vazeille A.R."/>
            <person name="Buell C.R."/>
            <person name="Ying K."/>
            <person name="Li Y."/>
            <person name="Lu T."/>
            <person name="Huang Y."/>
            <person name="Zhao Q."/>
            <person name="Feng Q."/>
            <person name="Zhang L."/>
            <person name="Zhu J."/>
            <person name="Weng Q."/>
            <person name="Mu J."/>
            <person name="Lu Y."/>
            <person name="Fan D."/>
            <person name="Liu Y."/>
            <person name="Guan J."/>
            <person name="Zhang Y."/>
            <person name="Yu S."/>
            <person name="Liu X."/>
            <person name="Zhang Y."/>
            <person name="Hong G."/>
            <person name="Han B."/>
            <person name="Choisne N."/>
            <person name="Demange N."/>
            <person name="Orjeda G."/>
            <person name="Samain S."/>
            <person name="Cattolico L."/>
            <person name="Pelletier E."/>
            <person name="Couloux A."/>
            <person name="Segurens B."/>
            <person name="Wincker P."/>
            <person name="D'Hont A."/>
            <person name="Scarpelli C."/>
            <person name="Weissenbach J."/>
            <person name="Salanoubat M."/>
            <person name="Quetier F."/>
            <person name="Yu Y."/>
            <person name="Kim H.R."/>
            <person name="Rambo T."/>
            <person name="Currie J."/>
            <person name="Collura K."/>
            <person name="Luo M."/>
            <person name="Yang T."/>
            <person name="Ammiraju J.S.S."/>
            <person name="Engler F."/>
            <person name="Soderlund C."/>
            <person name="Wing R.A."/>
            <person name="Palmer L.E."/>
            <person name="de la Bastide M."/>
            <person name="Spiegel L."/>
            <person name="Nascimento L."/>
            <person name="Zutavern T."/>
            <person name="O'Shaughnessy A."/>
            <person name="Dike S."/>
            <person name="Dedhia N."/>
            <person name="Preston R."/>
            <person name="Balija V."/>
            <person name="McCombie W.R."/>
            <person name="Chow T."/>
            <person name="Chen H."/>
            <person name="Chung M."/>
            <person name="Chen C."/>
            <person name="Shaw J."/>
            <person name="Wu H."/>
            <person name="Hsiao K."/>
            <person name="Chao Y."/>
            <person name="Chu M."/>
            <person name="Cheng C."/>
            <person name="Hour A."/>
            <person name="Lee P."/>
            <person name="Lin S."/>
            <person name="Lin Y."/>
            <person name="Liou J."/>
            <person name="Liu S."/>
            <person name="Hsing Y."/>
            <person name="Raghuvanshi S."/>
            <person name="Mohanty A."/>
            <person name="Bharti A.K."/>
            <person name="Gaur A."/>
            <person name="Gupta V."/>
            <person name="Kumar D."/>
            <person name="Ravi V."/>
            <person name="Vij S."/>
            <person name="Kapur A."/>
            <person name="Khurana P."/>
            <person name="Khurana P."/>
            <person name="Khurana J.P."/>
            <person name="Tyagi A.K."/>
            <person name="Gaikwad K."/>
            <person name="Singh A."/>
            <person name="Dalal V."/>
            <person name="Srivastava S."/>
            <person name="Dixit A."/>
            <person name="Pal A.K."/>
            <person name="Ghazi I.A."/>
            <person name="Yadav M."/>
            <person name="Pandit A."/>
            <person name="Bhargava A."/>
            <person name="Sureshbabu K."/>
            <person name="Batra K."/>
            <person name="Sharma T.R."/>
            <person name="Mohapatra T."/>
            <person name="Singh N.K."/>
            <person name="Messing J."/>
            <person name="Nelson A.B."/>
            <person name="Fuks G."/>
            <person name="Kavchok S."/>
            <person name="Keizer G."/>
            <person name="Linton E."/>
            <person name="Llaca V."/>
            <person name="Song R."/>
            <person name="Tanyolac B."/>
            <person name="Young S."/>
            <person name="Ho-Il K."/>
            <person name="Hahn J.H."/>
            <person name="Sangsakoo G."/>
            <person name="Vanavichit A."/>
            <person name="de Mattos Luiz.A.T."/>
            <person name="Zimmer P.D."/>
            <person name="Malone G."/>
            <person name="Dellagostin O."/>
            <person name="de Oliveira A.C."/>
            <person name="Bevan M."/>
            <person name="Bancroft I."/>
            <person name="Minx P."/>
            <person name="Cordum H."/>
            <person name="Wilson R."/>
            <person name="Cheng Z."/>
            <person name="Jin W."/>
            <person name="Jiang J."/>
            <person name="Leong S.A."/>
            <person name="Iwama H."/>
            <person name="Gojobori T."/>
            <person name="Itoh T."/>
            <person name="Niimura Y."/>
            <person name="Fujii Y."/>
            <person name="Habara T."/>
            <person name="Sakai H."/>
            <person name="Sato Y."/>
            <person name="Wilson G."/>
            <person name="Kumar K."/>
            <person name="McCouch S."/>
            <person name="Juretic N."/>
            <person name="Hoen D."/>
            <person name="Wright S."/>
            <person name="Bruskiewich R."/>
            <person name="Bureau T."/>
            <person name="Miyao A."/>
            <person name="Hirochika H."/>
            <person name="Nishikawa T."/>
            <person name="Kadowaki K."/>
            <person name="Sugiura M."/>
            <person name="Burr B."/>
            <person name="Sasaki T."/>
        </authorList>
    </citation>
    <scope>NUCLEOTIDE SEQUENCE [LARGE SCALE GENOMIC DNA]</scope>
    <source>
        <strain evidence="3">cv. Nipponbare</strain>
    </source>
</reference>
<dbReference type="EMBL" id="AL731581">
    <property type="protein sequence ID" value="CAE05380.1"/>
    <property type="molecule type" value="Genomic_DNA"/>
</dbReference>
<feature type="compositionally biased region" description="Polar residues" evidence="1">
    <location>
        <begin position="1"/>
        <end position="18"/>
    </location>
</feature>